<dbReference type="Gene3D" id="3.40.50.2300">
    <property type="match status" value="1"/>
</dbReference>
<accession>A0A4V5V1D5</accession>
<dbReference type="SUPFAM" id="SSF52788">
    <property type="entry name" value="Phosphotyrosine protein phosphatases I"/>
    <property type="match status" value="1"/>
</dbReference>
<dbReference type="InterPro" id="IPR036196">
    <property type="entry name" value="Ptyr_pPase_sf"/>
</dbReference>
<comment type="caution">
    <text evidence="1">The sequence shown here is derived from an EMBL/GenBank/DDBJ whole genome shotgun (WGS) entry which is preliminary data.</text>
</comment>
<dbReference type="Proteomes" id="UP000305511">
    <property type="component" value="Unassembled WGS sequence"/>
</dbReference>
<dbReference type="EMBL" id="SIYF01000036">
    <property type="protein sequence ID" value="TKK91803.1"/>
    <property type="molecule type" value="Genomic_DNA"/>
</dbReference>
<dbReference type="AlphaFoldDB" id="A0A4V5V1D5"/>
<name>A0A4V5V1D5_ENTFL</name>
<organism evidence="1 2">
    <name type="scientific">Enterococcus faecalis</name>
    <name type="common">Streptococcus faecalis</name>
    <dbReference type="NCBI Taxonomy" id="1351"/>
    <lineage>
        <taxon>Bacteria</taxon>
        <taxon>Bacillati</taxon>
        <taxon>Bacillota</taxon>
        <taxon>Bacilli</taxon>
        <taxon>Lactobacillales</taxon>
        <taxon>Enterococcaceae</taxon>
        <taxon>Enterococcus</taxon>
    </lineage>
</organism>
<reference evidence="1 2" key="1">
    <citation type="submission" date="2019-02" db="EMBL/GenBank/DDBJ databases">
        <title>Bacteria dissemination in different level of health care in South Africa: the effectiveness of infections prevention and control.</title>
        <authorList>
            <person name="Shobo C."/>
            <person name="Amoako D.G."/>
            <person name="Allam M."/>
            <person name="Ismail A."/>
            <person name="Bester L.A."/>
            <person name="Essack S.Y."/>
        </authorList>
    </citation>
    <scope>NUCLEOTIDE SEQUENCE [LARGE SCALE GENOMIC DNA]</scope>
    <source>
        <strain evidence="1 2">2SIL2</strain>
    </source>
</reference>
<protein>
    <submittedName>
        <fullName evidence="1">Low molecular weight phosphotyrosine protein phosphatase</fullName>
    </submittedName>
</protein>
<evidence type="ECO:0000313" key="2">
    <source>
        <dbReference type="Proteomes" id="UP000305511"/>
    </source>
</evidence>
<proteinExistence type="predicted"/>
<evidence type="ECO:0000313" key="1">
    <source>
        <dbReference type="EMBL" id="TKK91803.1"/>
    </source>
</evidence>
<sequence length="40" mass="4653">GKETMDVPDPYYTGDFEETYRLVEAGTSEWLKKIKAQLKD</sequence>
<gene>
    <name evidence="1" type="ORF">EY666_01870</name>
</gene>
<feature type="non-terminal residue" evidence="1">
    <location>
        <position position="1"/>
    </location>
</feature>